<dbReference type="Pfam" id="PF01145">
    <property type="entry name" value="Band_7"/>
    <property type="match status" value="1"/>
</dbReference>
<dbReference type="InterPro" id="IPR001107">
    <property type="entry name" value="Band_7"/>
</dbReference>
<dbReference type="InterPro" id="IPR036013">
    <property type="entry name" value="Band_7/SPFH_dom_sf"/>
</dbReference>
<keyword evidence="7" id="KW-1185">Reference proteome</keyword>
<evidence type="ECO:0000256" key="3">
    <source>
        <dbReference type="SAM" id="Coils"/>
    </source>
</evidence>
<sequence length="305" mass="33987">MSWLLVILGILILFFGTSFIKNLPPNGQVKNLKGSSTIVGVGLIVLGVLLASIVQVETGYIGVKKLFGKVQPEILESGMSLINPLMDVEKLDIRTQNYTMSGVKNEGQVEGDDAIKVLTNDGLEVTMDLTVLYRLNQSDAPRLLKETGANYTDKIIRPLARTKIRDNAVRFDAVALYSQKRELFQSLITKDIEDAFKKRGIILENILIRNISLPAAVRSTIEQKIQAEQEAQKMQFVLQKERQEAERKRVEAQGISDYQNKINASLTPELIQYEQISAYKELAQSPNAKIIVMGKSDAPIILNGK</sequence>
<dbReference type="GO" id="GO:0007005">
    <property type="term" value="P:mitochondrion organization"/>
    <property type="evidence" value="ECO:0007669"/>
    <property type="project" value="TreeGrafter"/>
</dbReference>
<keyword evidence="3" id="KW-0175">Coiled coil</keyword>
<dbReference type="AlphaFoldDB" id="A0A1H6AKM3"/>
<evidence type="ECO:0000259" key="5">
    <source>
        <dbReference type="SMART" id="SM00244"/>
    </source>
</evidence>
<keyword evidence="4" id="KW-1133">Transmembrane helix</keyword>
<evidence type="ECO:0000313" key="6">
    <source>
        <dbReference type="EMBL" id="SEG48780.1"/>
    </source>
</evidence>
<dbReference type="GO" id="GO:0016020">
    <property type="term" value="C:membrane"/>
    <property type="evidence" value="ECO:0007669"/>
    <property type="project" value="UniProtKB-SubCell"/>
</dbReference>
<evidence type="ECO:0000256" key="1">
    <source>
        <dbReference type="ARBA" id="ARBA00004167"/>
    </source>
</evidence>
<dbReference type="Gene3D" id="3.30.479.30">
    <property type="entry name" value="Band 7 domain"/>
    <property type="match status" value="1"/>
</dbReference>
<comment type="subcellular location">
    <subcellularLocation>
        <location evidence="1">Membrane</location>
        <topology evidence="1">Single-pass membrane protein</topology>
    </subcellularLocation>
</comment>
<evidence type="ECO:0000256" key="2">
    <source>
        <dbReference type="ARBA" id="ARBA00023136"/>
    </source>
</evidence>
<dbReference type="OrthoDB" id="9792660at2"/>
<dbReference type="EMBL" id="FNUS01000006">
    <property type="protein sequence ID" value="SEG48780.1"/>
    <property type="molecule type" value="Genomic_DNA"/>
</dbReference>
<dbReference type="RefSeq" id="WP_103914335.1">
    <property type="nucleotide sequence ID" value="NZ_FNUS01000006.1"/>
</dbReference>
<dbReference type="PANTHER" id="PTHR23222:SF1">
    <property type="entry name" value="PROHIBITIN-2"/>
    <property type="match status" value="1"/>
</dbReference>
<reference evidence="7" key="1">
    <citation type="submission" date="2016-10" db="EMBL/GenBank/DDBJ databases">
        <authorList>
            <person name="Varghese N."/>
            <person name="Submissions S."/>
        </authorList>
    </citation>
    <scope>NUCLEOTIDE SEQUENCE [LARGE SCALE GENOMIC DNA]</scope>
    <source>
        <strain evidence="7">DSM 21580</strain>
    </source>
</reference>
<feature type="coiled-coil region" evidence="3">
    <location>
        <begin position="224"/>
        <end position="253"/>
    </location>
</feature>
<feature type="domain" description="Band 7" evidence="5">
    <location>
        <begin position="51"/>
        <end position="225"/>
    </location>
</feature>
<dbReference type="PRINTS" id="PR00679">
    <property type="entry name" value="PROHIBITIN"/>
</dbReference>
<evidence type="ECO:0000256" key="4">
    <source>
        <dbReference type="SAM" id="Phobius"/>
    </source>
</evidence>
<accession>A0A1H6AKM3</accession>
<name>A0A1H6AKM3_9FLAO</name>
<organism evidence="6 7">
    <name type="scientific">Halpernia humi</name>
    <dbReference type="NCBI Taxonomy" id="493375"/>
    <lineage>
        <taxon>Bacteria</taxon>
        <taxon>Pseudomonadati</taxon>
        <taxon>Bacteroidota</taxon>
        <taxon>Flavobacteriia</taxon>
        <taxon>Flavobacteriales</taxon>
        <taxon>Weeksellaceae</taxon>
        <taxon>Chryseobacterium group</taxon>
        <taxon>Halpernia</taxon>
    </lineage>
</organism>
<protein>
    <submittedName>
        <fullName evidence="6">SPFH domain, Band 7 family protein</fullName>
    </submittedName>
</protein>
<keyword evidence="4" id="KW-0812">Transmembrane</keyword>
<keyword evidence="2 4" id="KW-0472">Membrane</keyword>
<dbReference type="InterPro" id="IPR000163">
    <property type="entry name" value="Prohibitin"/>
</dbReference>
<dbReference type="Proteomes" id="UP000236738">
    <property type="component" value="Unassembled WGS sequence"/>
</dbReference>
<dbReference type="SUPFAM" id="SSF117892">
    <property type="entry name" value="Band 7/SPFH domain"/>
    <property type="match status" value="1"/>
</dbReference>
<dbReference type="PANTHER" id="PTHR23222">
    <property type="entry name" value="PROHIBITIN"/>
    <property type="match status" value="1"/>
</dbReference>
<proteinExistence type="predicted"/>
<evidence type="ECO:0000313" key="7">
    <source>
        <dbReference type="Proteomes" id="UP000236738"/>
    </source>
</evidence>
<dbReference type="SMART" id="SM00244">
    <property type="entry name" value="PHB"/>
    <property type="match status" value="1"/>
</dbReference>
<gene>
    <name evidence="6" type="ORF">SAMN05421847_2471</name>
</gene>
<feature type="transmembrane region" description="Helical" evidence="4">
    <location>
        <begin position="36"/>
        <end position="56"/>
    </location>
</feature>
<dbReference type="CDD" id="cd03401">
    <property type="entry name" value="SPFH_prohibitin"/>
    <property type="match status" value="1"/>
</dbReference>